<reference evidence="1" key="1">
    <citation type="submission" date="2020-10" db="EMBL/GenBank/DDBJ databases">
        <authorList>
            <person name="Hahn C.J."/>
            <person name="Laso-Perez R."/>
            <person name="Vulcano F."/>
            <person name="Vaziourakis K.-M."/>
            <person name="Stokke R."/>
            <person name="Steen I.H."/>
            <person name="Teske A."/>
            <person name="Boetius A."/>
            <person name="Liebeke M."/>
            <person name="Amann R."/>
            <person name="Knittel K."/>
        </authorList>
    </citation>
    <scope>NUCLEOTIDE SEQUENCE</scope>
    <source>
        <strain evidence="1">Gfbio:e3339647-f889-4370-9287-4fb5cb688e4c:AG392O15_GoMArc1</strain>
    </source>
</reference>
<protein>
    <submittedName>
        <fullName evidence="1">Uncharacterized protein</fullName>
    </submittedName>
</protein>
<sequence length="39" mass="4329">MKEGNKAMGIWSAIVILTMLWSVFGDVVFGRGWKEGDAQ</sequence>
<proteinExistence type="predicted"/>
<dbReference type="EMBL" id="CAJHIO010000005">
    <property type="protein sequence ID" value="CAD6491519.1"/>
    <property type="molecule type" value="Genomic_DNA"/>
</dbReference>
<evidence type="ECO:0000313" key="1">
    <source>
        <dbReference type="EMBL" id="CAD6491519.1"/>
    </source>
</evidence>
<comment type="caution">
    <text evidence="1">The sequence shown here is derived from an EMBL/GenBank/DDBJ whole genome shotgun (WGS) entry which is preliminary data.</text>
</comment>
<organism evidence="1 2">
    <name type="scientific">Candidatus Argoarchaeum ethanivorans</name>
    <dbReference type="NCBI Taxonomy" id="2608793"/>
    <lineage>
        <taxon>Archaea</taxon>
        <taxon>Methanobacteriati</taxon>
        <taxon>Methanobacteriota</taxon>
        <taxon>Stenosarchaea group</taxon>
        <taxon>Methanomicrobia</taxon>
        <taxon>Methanosarcinales</taxon>
        <taxon>Methanosarcinales incertae sedis</taxon>
        <taxon>GOM Arc I cluster</taxon>
        <taxon>Candidatus Argoarchaeum</taxon>
    </lineage>
</organism>
<dbReference type="Proteomes" id="UP000610373">
    <property type="component" value="Unassembled WGS sequence"/>
</dbReference>
<evidence type="ECO:0000313" key="2">
    <source>
        <dbReference type="Proteomes" id="UP000610373"/>
    </source>
</evidence>
<dbReference type="AlphaFoldDB" id="A0A811T7S6"/>
<gene>
    <name evidence="1" type="ORF">CHKLHMKO_00141</name>
</gene>
<accession>A0A811T7S6</accession>
<name>A0A811T7S6_9EURY</name>